<gene>
    <name evidence="1" type="ORF">CLV43_1011163</name>
</gene>
<comment type="caution">
    <text evidence="1">The sequence shown here is derived from an EMBL/GenBank/DDBJ whole genome shotgun (WGS) entry which is preliminary data.</text>
</comment>
<name>A0A2T0TMD4_9PSEU</name>
<reference evidence="1 2" key="1">
    <citation type="submission" date="2018-03" db="EMBL/GenBank/DDBJ databases">
        <title>Genomic Encyclopedia of Archaeal and Bacterial Type Strains, Phase II (KMG-II): from individual species to whole genera.</title>
        <authorList>
            <person name="Goeker M."/>
        </authorList>
    </citation>
    <scope>NUCLEOTIDE SEQUENCE [LARGE SCALE GENOMIC DNA]</scope>
    <source>
        <strain evidence="1 2">DSM 44720</strain>
    </source>
</reference>
<dbReference type="EMBL" id="PVTF01000001">
    <property type="protein sequence ID" value="PRY46882.1"/>
    <property type="molecule type" value="Genomic_DNA"/>
</dbReference>
<accession>A0A2T0TMD4</accession>
<evidence type="ECO:0000313" key="2">
    <source>
        <dbReference type="Proteomes" id="UP000239494"/>
    </source>
</evidence>
<sequence>MTWGLVLLVIALVGLGTAVALWWPLTGAGTAALQRASATVTRPASCGAGGSALDEVEVKVDGQVRKAKLDGCGHRQAEVVEVLLPEDRSGELTVQTAGAASDAPPLRARLETLMLCLSGLAGGFYAYLVSRPVPRLRSVFPAIS</sequence>
<keyword evidence="2" id="KW-1185">Reference proteome</keyword>
<proteinExistence type="predicted"/>
<protein>
    <submittedName>
        <fullName evidence="1">Uncharacterized protein</fullName>
    </submittedName>
</protein>
<evidence type="ECO:0000313" key="1">
    <source>
        <dbReference type="EMBL" id="PRY46882.1"/>
    </source>
</evidence>
<dbReference type="AlphaFoldDB" id="A0A2T0TMD4"/>
<organism evidence="1 2">
    <name type="scientific">Umezawaea tangerina</name>
    <dbReference type="NCBI Taxonomy" id="84725"/>
    <lineage>
        <taxon>Bacteria</taxon>
        <taxon>Bacillati</taxon>
        <taxon>Actinomycetota</taxon>
        <taxon>Actinomycetes</taxon>
        <taxon>Pseudonocardiales</taxon>
        <taxon>Pseudonocardiaceae</taxon>
        <taxon>Umezawaea</taxon>
    </lineage>
</organism>
<dbReference type="Proteomes" id="UP000239494">
    <property type="component" value="Unassembled WGS sequence"/>
</dbReference>